<comment type="similarity">
    <text evidence="2 8">Belongs to the 4-toluene sulfonate uptake permease (TSUP) (TC 2.A.102) family.</text>
</comment>
<feature type="transmembrane region" description="Helical" evidence="8">
    <location>
        <begin position="82"/>
        <end position="104"/>
    </location>
</feature>
<dbReference type="InterPro" id="IPR002781">
    <property type="entry name" value="TM_pro_TauE-like"/>
</dbReference>
<reference evidence="9 10" key="1">
    <citation type="journal article" date="2013" name="Genome Announc.">
        <title>Draft genome sequence of an Actinobacterium, Brachybacterium muris strain UCD-AY4.</title>
        <authorList>
            <person name="Lo J.R."/>
            <person name="Lang J.M."/>
            <person name="Darling A.E."/>
            <person name="Eisen J.A."/>
            <person name="Coil D.A."/>
        </authorList>
    </citation>
    <scope>NUCLEOTIDE SEQUENCE [LARGE SCALE GENOMIC DNA]</scope>
    <source>
        <strain evidence="9 10">UCD-AY4</strain>
    </source>
</reference>
<dbReference type="RefSeq" id="WP_017822579.1">
    <property type="nucleotide sequence ID" value="NZ_AORC01000004.1"/>
</dbReference>
<organism evidence="9 10">
    <name type="scientific">Brachybacterium muris UCD-AY4</name>
    <dbReference type="NCBI Taxonomy" id="1249481"/>
    <lineage>
        <taxon>Bacteria</taxon>
        <taxon>Bacillati</taxon>
        <taxon>Actinomycetota</taxon>
        <taxon>Actinomycetes</taxon>
        <taxon>Micrococcales</taxon>
        <taxon>Dermabacteraceae</taxon>
        <taxon>Brachybacterium</taxon>
    </lineage>
</organism>
<feature type="transmembrane region" description="Helical" evidence="8">
    <location>
        <begin position="110"/>
        <end position="129"/>
    </location>
</feature>
<dbReference type="HOGENOM" id="CLU_045498_2_0_11"/>
<keyword evidence="7 8" id="KW-0472">Membrane</keyword>
<dbReference type="InterPro" id="IPR052017">
    <property type="entry name" value="TSUP"/>
</dbReference>
<name>A0A022KZ23_9MICO</name>
<feature type="transmembrane region" description="Helical" evidence="8">
    <location>
        <begin position="242"/>
        <end position="260"/>
    </location>
</feature>
<evidence type="ECO:0000256" key="5">
    <source>
        <dbReference type="ARBA" id="ARBA00022692"/>
    </source>
</evidence>
<dbReference type="Proteomes" id="UP000019754">
    <property type="component" value="Unassembled WGS sequence"/>
</dbReference>
<dbReference type="PANTHER" id="PTHR30269:SF0">
    <property type="entry name" value="MEMBRANE TRANSPORTER PROTEIN YFCA-RELATED"/>
    <property type="match status" value="1"/>
</dbReference>
<evidence type="ECO:0000256" key="3">
    <source>
        <dbReference type="ARBA" id="ARBA00022448"/>
    </source>
</evidence>
<evidence type="ECO:0000256" key="2">
    <source>
        <dbReference type="ARBA" id="ARBA00009142"/>
    </source>
</evidence>
<dbReference type="AlphaFoldDB" id="A0A022KZ23"/>
<feature type="transmembrane region" description="Helical" evidence="8">
    <location>
        <begin position="212"/>
        <end position="230"/>
    </location>
</feature>
<keyword evidence="4 8" id="KW-1003">Cell membrane</keyword>
<evidence type="ECO:0000313" key="9">
    <source>
        <dbReference type="EMBL" id="EYT50499.1"/>
    </source>
</evidence>
<evidence type="ECO:0000256" key="8">
    <source>
        <dbReference type="RuleBase" id="RU363041"/>
    </source>
</evidence>
<feature type="transmembrane region" description="Helical" evidence="8">
    <location>
        <begin position="163"/>
        <end position="185"/>
    </location>
</feature>
<gene>
    <name evidence="9" type="ORF">D641_0104335</name>
</gene>
<accession>A0A022KZ23</accession>
<dbReference type="STRING" id="1249481.D641_0104335"/>
<evidence type="ECO:0000256" key="6">
    <source>
        <dbReference type="ARBA" id="ARBA00022989"/>
    </source>
</evidence>
<dbReference type="Pfam" id="PF01925">
    <property type="entry name" value="TauE"/>
    <property type="match status" value="1"/>
</dbReference>
<evidence type="ECO:0000256" key="7">
    <source>
        <dbReference type="ARBA" id="ARBA00023136"/>
    </source>
</evidence>
<proteinExistence type="inferred from homology"/>
<dbReference type="EMBL" id="AORC01000004">
    <property type="protein sequence ID" value="EYT50499.1"/>
    <property type="molecule type" value="Genomic_DNA"/>
</dbReference>
<feature type="transmembrane region" description="Helical" evidence="8">
    <location>
        <begin position="12"/>
        <end position="32"/>
    </location>
</feature>
<sequence>MPLLDQLTQLSTLTLVLLIGAAFLAGWVDAVVGGGGLIQLPALLTGLPAETSTGTVLGTNKFASAAGTAVSAATYVRRVTPIAATVIPLVICALAGSAAGAALATFIPRAWMSPIVLIALIGVGTYTLLRPAMGLVHQPRHQGRSHVLRTGAIGGGVGFYDGILGPGTGSFFIIAMVVVLGYGFLEASVHAKLANLTTNIGALLVFGSQGEVWWLLGGVMAVANVAGGYLGARLALKLGSGFVRIVFLLVLGALAARLAVDSLALLG</sequence>
<keyword evidence="6 8" id="KW-1133">Transmembrane helix</keyword>
<comment type="subcellular location">
    <subcellularLocation>
        <location evidence="1 8">Cell membrane</location>
        <topology evidence="1 8">Multi-pass membrane protein</topology>
    </subcellularLocation>
</comment>
<comment type="caution">
    <text evidence="9">The sequence shown here is derived from an EMBL/GenBank/DDBJ whole genome shotgun (WGS) entry which is preliminary data.</text>
</comment>
<dbReference type="GO" id="GO:0005886">
    <property type="term" value="C:plasma membrane"/>
    <property type="evidence" value="ECO:0007669"/>
    <property type="project" value="UniProtKB-SubCell"/>
</dbReference>
<keyword evidence="3" id="KW-0813">Transport</keyword>
<evidence type="ECO:0000256" key="4">
    <source>
        <dbReference type="ARBA" id="ARBA00022475"/>
    </source>
</evidence>
<evidence type="ECO:0000256" key="1">
    <source>
        <dbReference type="ARBA" id="ARBA00004651"/>
    </source>
</evidence>
<dbReference type="PANTHER" id="PTHR30269">
    <property type="entry name" value="TRANSMEMBRANE PROTEIN YFCA"/>
    <property type="match status" value="1"/>
</dbReference>
<keyword evidence="10" id="KW-1185">Reference proteome</keyword>
<evidence type="ECO:0000313" key="10">
    <source>
        <dbReference type="Proteomes" id="UP000019754"/>
    </source>
</evidence>
<keyword evidence="5 8" id="KW-0812">Transmembrane</keyword>
<protein>
    <recommendedName>
        <fullName evidence="8">Probable membrane transporter protein</fullName>
    </recommendedName>
</protein>